<reference evidence="1 2" key="1">
    <citation type="submission" date="2014-02" db="EMBL/GenBank/DDBJ databases">
        <title>Expanding our view of genomic diversity in Candidatus Accumulibacter clades.</title>
        <authorList>
            <person name="Skennerton C.T."/>
            <person name="Barr J.J."/>
            <person name="Slater F.R."/>
            <person name="Bond P.L."/>
            <person name="Tyson G.W."/>
        </authorList>
    </citation>
    <scope>NUCLEOTIDE SEQUENCE [LARGE SCALE GENOMIC DNA]</scope>
    <source>
        <strain evidence="2">BA-92</strain>
    </source>
</reference>
<comment type="caution">
    <text evidence="1">The sequence shown here is derived from an EMBL/GenBank/DDBJ whole genome shotgun (WGS) entry which is preliminary data.</text>
</comment>
<protein>
    <submittedName>
        <fullName evidence="1">Uncharacterized protein</fullName>
    </submittedName>
</protein>
<dbReference type="AlphaFoldDB" id="A0A011PK78"/>
<dbReference type="STRING" id="1454003.AW10_03943"/>
<accession>A0A011PK78</accession>
<dbReference type="EMBL" id="JEMX01000109">
    <property type="protein sequence ID" value="EXI77250.1"/>
    <property type="molecule type" value="Genomic_DNA"/>
</dbReference>
<dbReference type="Proteomes" id="UP000021816">
    <property type="component" value="Unassembled WGS sequence"/>
</dbReference>
<dbReference type="PATRIC" id="fig|1454003.3.peg.4001"/>
<gene>
    <name evidence="1" type="ORF">AW10_03943</name>
</gene>
<evidence type="ECO:0000313" key="2">
    <source>
        <dbReference type="Proteomes" id="UP000021816"/>
    </source>
</evidence>
<evidence type="ECO:0000313" key="1">
    <source>
        <dbReference type="EMBL" id="EXI77250.1"/>
    </source>
</evidence>
<proteinExistence type="predicted"/>
<name>A0A011PK78_9PROT</name>
<organism evidence="1 2">
    <name type="scientific">Candidatus Accumulibacter appositus</name>
    <dbReference type="NCBI Taxonomy" id="1454003"/>
    <lineage>
        <taxon>Bacteria</taxon>
        <taxon>Pseudomonadati</taxon>
        <taxon>Pseudomonadota</taxon>
        <taxon>Betaproteobacteria</taxon>
        <taxon>Candidatus Accumulibacter</taxon>
    </lineage>
</organism>
<sequence length="232" mass="26228">MKLSMWARFRATHRQLGFAKTLTYLADRLLRALNPAYGLYVYQFVAQPLAAKPRLSANRGKAYSFKLLDVANPLLDALGRPAAVIAQRFAQNAHCLAALKEENLAGCIWFARRQFMEDEVRIDYCLPTDGSCVWDFDVFVSESERVGFLFAKLWDTFDAELKAEGVVWTLSRINGLNQHSLASHRRLGASDCGWAMILRVKSFELMVSNLAPYLSLGTRKRCALHIAPRRPS</sequence>